<dbReference type="Proteomes" id="UP000192813">
    <property type="component" value="Unassembled WGS sequence"/>
</dbReference>
<dbReference type="InterPro" id="IPR001638">
    <property type="entry name" value="Solute-binding_3/MltF_N"/>
</dbReference>
<feature type="chain" id="PRO_5014400704" evidence="2">
    <location>
        <begin position="25"/>
        <end position="269"/>
    </location>
</feature>
<proteinExistence type="predicted"/>
<dbReference type="RefSeq" id="WP_083067917.1">
    <property type="nucleotide sequence ID" value="NZ_JBIWIT010000012.1"/>
</dbReference>
<dbReference type="EMBL" id="NBTM02000001">
    <property type="protein sequence ID" value="PNL91124.1"/>
    <property type="molecule type" value="Genomic_DNA"/>
</dbReference>
<dbReference type="PANTHER" id="PTHR35936:SF19">
    <property type="entry name" value="AMINO-ACID-BINDING PROTEIN YXEM-RELATED"/>
    <property type="match status" value="1"/>
</dbReference>
<feature type="domain" description="Solute-binding protein family 3/N-terminal" evidence="3">
    <location>
        <begin position="39"/>
        <end position="261"/>
    </location>
</feature>
<organism evidence="4 5">
    <name type="scientific">Aerococcus viridans</name>
    <dbReference type="NCBI Taxonomy" id="1377"/>
    <lineage>
        <taxon>Bacteria</taxon>
        <taxon>Bacillati</taxon>
        <taxon>Bacillota</taxon>
        <taxon>Bacilli</taxon>
        <taxon>Lactobacillales</taxon>
        <taxon>Aerococcaceae</taxon>
        <taxon>Aerococcus</taxon>
    </lineage>
</organism>
<dbReference type="PANTHER" id="PTHR35936">
    <property type="entry name" value="MEMBRANE-BOUND LYTIC MUREIN TRANSGLYCOSYLASE F"/>
    <property type="match status" value="1"/>
</dbReference>
<dbReference type="PROSITE" id="PS51257">
    <property type="entry name" value="PROKAR_LIPOPROTEIN"/>
    <property type="match status" value="1"/>
</dbReference>
<keyword evidence="1 2" id="KW-0732">Signal</keyword>
<evidence type="ECO:0000259" key="3">
    <source>
        <dbReference type="SMART" id="SM00062"/>
    </source>
</evidence>
<evidence type="ECO:0000313" key="5">
    <source>
        <dbReference type="Proteomes" id="UP000192813"/>
    </source>
</evidence>
<dbReference type="SMART" id="SM00062">
    <property type="entry name" value="PBPb"/>
    <property type="match status" value="1"/>
</dbReference>
<reference evidence="5" key="1">
    <citation type="submission" date="2017-12" db="EMBL/GenBank/DDBJ databases">
        <title>FDA dAtabase for Regulatory Grade micrObial Sequences (FDA-ARGOS): Supporting development and validation of Infectious Disease Dx tests.</title>
        <authorList>
            <person name="Hoffmann M."/>
            <person name="Allard M."/>
            <person name="Evans P."/>
            <person name="Brown E."/>
            <person name="Tallon L."/>
            <person name="Sadzewicz L."/>
            <person name="Sengamalay N."/>
            <person name="Ott S."/>
            <person name="Godinez A."/>
            <person name="Nagaraj S."/>
            <person name="Vavikolanu K."/>
            <person name="Aluvathingal J."/>
            <person name="Nadendla S."/>
            <person name="Sichtig H."/>
        </authorList>
    </citation>
    <scope>NUCLEOTIDE SEQUENCE [LARGE SCALE GENOMIC DNA]</scope>
    <source>
        <strain evidence="5">FDAARGOS_249</strain>
    </source>
</reference>
<feature type="signal peptide" evidence="2">
    <location>
        <begin position="1"/>
        <end position="24"/>
    </location>
</feature>
<dbReference type="Pfam" id="PF00497">
    <property type="entry name" value="SBP_bac_3"/>
    <property type="match status" value="1"/>
</dbReference>
<dbReference type="SUPFAM" id="SSF53850">
    <property type="entry name" value="Periplasmic binding protein-like II"/>
    <property type="match status" value="1"/>
</dbReference>
<sequence length="269" mass="28940">MKKFKLLGIGLASALVLAACGASAGEEATSLDSGSADKTVTIAASPDGYPQHYQEGDELKGFSVEVAEAAAEEAGYEIEWALSDWSGVVAALQAGKADTAVNFANTPERRESYVYTDNYFYASTGIAVASDDTETNTLEDLYGETVNGVVGSNYAEVLKEYDTEDQIGLEFVESMAVAVANIQSGKVKGYVNGYEELTAQIKNRDLDLRMIDETFGEKPVGFPFKDTEENQQIIADFNAALQTLSEDGTLAEISNEYFGVDITQSREAE</sequence>
<dbReference type="Gene3D" id="3.40.190.10">
    <property type="entry name" value="Periplasmic binding protein-like II"/>
    <property type="match status" value="2"/>
</dbReference>
<evidence type="ECO:0000256" key="2">
    <source>
        <dbReference type="SAM" id="SignalP"/>
    </source>
</evidence>
<comment type="caution">
    <text evidence="4">The sequence shown here is derived from an EMBL/GenBank/DDBJ whole genome shotgun (WGS) entry which is preliminary data.</text>
</comment>
<protein>
    <submittedName>
        <fullName evidence="4">Amino acid ABC transporter substrate-binding protein</fullName>
    </submittedName>
</protein>
<gene>
    <name evidence="4" type="ORF">A6J77_002295</name>
</gene>
<evidence type="ECO:0000256" key="1">
    <source>
        <dbReference type="ARBA" id="ARBA00022729"/>
    </source>
</evidence>
<accession>A0A2J9PLA8</accession>
<evidence type="ECO:0000313" key="4">
    <source>
        <dbReference type="EMBL" id="PNL91124.1"/>
    </source>
</evidence>
<dbReference type="AlphaFoldDB" id="A0A2J9PLA8"/>
<name>A0A2J9PLA8_9LACT</name>